<keyword evidence="2" id="KW-1185">Reference proteome</keyword>
<evidence type="ECO:0000313" key="2">
    <source>
        <dbReference type="Proteomes" id="UP001153269"/>
    </source>
</evidence>
<proteinExistence type="predicted"/>
<accession>A0A9N7Z2L9</accession>
<sequence length="102" mass="11068">MCFSLVPFLHFTACGIRTRFGALVPPLLDPRSFTALGCPAHTASPVLPSGLVRLCKLWPHCHDPTGRPRVFSLRGAGFLWARMCRHSVGSLFLGTSPPALGR</sequence>
<evidence type="ECO:0000313" key="1">
    <source>
        <dbReference type="EMBL" id="CAB1447578.1"/>
    </source>
</evidence>
<dbReference type="EMBL" id="CADEAL010003951">
    <property type="protein sequence ID" value="CAB1447578.1"/>
    <property type="molecule type" value="Genomic_DNA"/>
</dbReference>
<dbReference type="AlphaFoldDB" id="A0A9N7Z2L9"/>
<reference evidence="1" key="1">
    <citation type="submission" date="2020-03" db="EMBL/GenBank/DDBJ databases">
        <authorList>
            <person name="Weist P."/>
        </authorList>
    </citation>
    <scope>NUCLEOTIDE SEQUENCE</scope>
</reference>
<name>A0A9N7Z2L9_PLEPL</name>
<comment type="caution">
    <text evidence="1">The sequence shown here is derived from an EMBL/GenBank/DDBJ whole genome shotgun (WGS) entry which is preliminary data.</text>
</comment>
<dbReference type="Proteomes" id="UP001153269">
    <property type="component" value="Unassembled WGS sequence"/>
</dbReference>
<organism evidence="1 2">
    <name type="scientific">Pleuronectes platessa</name>
    <name type="common">European plaice</name>
    <dbReference type="NCBI Taxonomy" id="8262"/>
    <lineage>
        <taxon>Eukaryota</taxon>
        <taxon>Metazoa</taxon>
        <taxon>Chordata</taxon>
        <taxon>Craniata</taxon>
        <taxon>Vertebrata</taxon>
        <taxon>Euteleostomi</taxon>
        <taxon>Actinopterygii</taxon>
        <taxon>Neopterygii</taxon>
        <taxon>Teleostei</taxon>
        <taxon>Neoteleostei</taxon>
        <taxon>Acanthomorphata</taxon>
        <taxon>Carangaria</taxon>
        <taxon>Pleuronectiformes</taxon>
        <taxon>Pleuronectoidei</taxon>
        <taxon>Pleuronectidae</taxon>
        <taxon>Pleuronectes</taxon>
    </lineage>
</organism>
<protein>
    <submittedName>
        <fullName evidence="1">Uncharacterized protein</fullName>
    </submittedName>
</protein>
<gene>
    <name evidence="1" type="ORF">PLEPLA_LOCUS35261</name>
</gene>